<proteinExistence type="predicted"/>
<evidence type="ECO:0000256" key="1">
    <source>
        <dbReference type="SAM" id="SignalP"/>
    </source>
</evidence>
<keyword evidence="5" id="KW-1185">Reference proteome</keyword>
<dbReference type="SUPFAM" id="SSF49344">
    <property type="entry name" value="CBD9-like"/>
    <property type="match status" value="1"/>
</dbReference>
<accession>A0A6A5ZGI2</accession>
<dbReference type="SUPFAM" id="SSF50952">
    <property type="entry name" value="Soluble quinoprotein glucose dehydrogenase"/>
    <property type="match status" value="1"/>
</dbReference>
<name>A0A6A5ZGI2_9PLEO</name>
<dbReference type="PANTHER" id="PTHR47797">
    <property type="entry name" value="DEHYDROGENASE, PUTATIVE (AFU_ORTHOLOGUE AFUA_8G05805)-RELATED"/>
    <property type="match status" value="1"/>
</dbReference>
<dbReference type="InterPro" id="IPR011041">
    <property type="entry name" value="Quinoprot_gluc/sorb_DH_b-prop"/>
</dbReference>
<reference evidence="4" key="1">
    <citation type="journal article" date="2020" name="Stud. Mycol.">
        <title>101 Dothideomycetes genomes: a test case for predicting lifestyles and emergence of pathogens.</title>
        <authorList>
            <person name="Haridas S."/>
            <person name="Albert R."/>
            <person name="Binder M."/>
            <person name="Bloem J."/>
            <person name="Labutti K."/>
            <person name="Salamov A."/>
            <person name="Andreopoulos B."/>
            <person name="Baker S."/>
            <person name="Barry K."/>
            <person name="Bills G."/>
            <person name="Bluhm B."/>
            <person name="Cannon C."/>
            <person name="Castanera R."/>
            <person name="Culley D."/>
            <person name="Daum C."/>
            <person name="Ezra D."/>
            <person name="Gonzalez J."/>
            <person name="Henrissat B."/>
            <person name="Kuo A."/>
            <person name="Liang C."/>
            <person name="Lipzen A."/>
            <person name="Lutzoni F."/>
            <person name="Magnuson J."/>
            <person name="Mondo S."/>
            <person name="Nolan M."/>
            <person name="Ohm R."/>
            <person name="Pangilinan J."/>
            <person name="Park H.-J."/>
            <person name="Ramirez L."/>
            <person name="Alfaro M."/>
            <person name="Sun H."/>
            <person name="Tritt A."/>
            <person name="Yoshinaga Y."/>
            <person name="Zwiers L.-H."/>
            <person name="Turgeon B."/>
            <person name="Goodwin S."/>
            <person name="Spatafora J."/>
            <person name="Crous P."/>
            <person name="Grigoriev I."/>
        </authorList>
    </citation>
    <scope>NUCLEOTIDE SEQUENCE</scope>
    <source>
        <strain evidence="4">CBS 627.86</strain>
    </source>
</reference>
<evidence type="ECO:0000259" key="2">
    <source>
        <dbReference type="Pfam" id="PF16010"/>
    </source>
</evidence>
<feature type="domain" description="Pyrroloquinoline quinone-dependent pyranose dehydrogenase beta-propeller" evidence="3">
    <location>
        <begin position="257"/>
        <end position="652"/>
    </location>
</feature>
<dbReference type="CDD" id="cd09630">
    <property type="entry name" value="CDH_like_cytochrome"/>
    <property type="match status" value="1"/>
</dbReference>
<dbReference type="InterPro" id="IPR054539">
    <property type="entry name" value="Beta-prop_PDH"/>
</dbReference>
<dbReference type="InterPro" id="IPR011042">
    <property type="entry name" value="6-blade_b-propeller_TolB-like"/>
</dbReference>
<sequence length="653" mass="69043">MHSLQIFGGVLALATSAFGQVQSKVSCDSSKFCFSVYSNEESGSTFGVALPSNVTDPYDVVLSITAPIANYWTGFSWGGNMVWNPLSVVWPNGKTVTPSSRFAFGISMPQPYADAEHFVLKGTQTNSTHYTIVTLCKGCTGWQSNEDVRYSLNATGTTEFAWAYGAGAVEDPASNTSAFNVHAAYGKWTHDLNSSRNANFDAWVKSNLLSSAPIASSSAVPSATASVKPTSVLTQPTAPAKIPAACSGAGTPAFSSVLASGWTATKILGGLTNPRSIEFDPAGNMLIVQSGKGITLHGMTADGCVSSSKTLVSLNSLNHGLALSKDGKTLYASSMTQVYSWPYDATAGTVGTRTTIITGMVNGGSHLTRTLAIHPTNPNLLVVSHGSNANLDAGAGSASTGRAIIKVFDLSAVPSSGYTYASSGYTAGYGQRNEVGITFDKNNMLWGVENSGDDFKRTVNGQSKDIHQNNPAEKLHYIGDVTKPNNNWYGYPTCFTVWQPSDFTDKTFKVGDWFVQAPNTSFTDDTCNTKAVAPALALFPHSAPIDIKFDADNANAYITYHGSWDRSPTTGFKLVAVPFTKKADGSYGPTDPITSSTAAKDIMSNPDVTKCAGNGPSFSSGCFRPAGLNWDKQGRLFMTSDTSAGEIYILGKS</sequence>
<dbReference type="Pfam" id="PF16010">
    <property type="entry name" value="CDH-cyt"/>
    <property type="match status" value="1"/>
</dbReference>
<dbReference type="AlphaFoldDB" id="A0A6A5ZGI2"/>
<dbReference type="EMBL" id="ML977317">
    <property type="protein sequence ID" value="KAF2118602.1"/>
    <property type="molecule type" value="Genomic_DNA"/>
</dbReference>
<evidence type="ECO:0000259" key="3">
    <source>
        <dbReference type="Pfam" id="PF22807"/>
    </source>
</evidence>
<dbReference type="Gene3D" id="2.120.10.30">
    <property type="entry name" value="TolB, C-terminal domain"/>
    <property type="match status" value="1"/>
</dbReference>
<feature type="signal peptide" evidence="1">
    <location>
        <begin position="1"/>
        <end position="19"/>
    </location>
</feature>
<feature type="domain" description="Cellobiose dehydrogenase-like cytochrome" evidence="2">
    <location>
        <begin position="29"/>
        <end position="201"/>
    </location>
</feature>
<gene>
    <name evidence="4" type="ORF">BDV96DRAFT_643841</name>
</gene>
<protein>
    <submittedName>
        <fullName evidence="4">Uncharacterized protein</fullName>
    </submittedName>
</protein>
<evidence type="ECO:0000313" key="4">
    <source>
        <dbReference type="EMBL" id="KAF2118602.1"/>
    </source>
</evidence>
<organism evidence="4 5">
    <name type="scientific">Lophiotrema nucula</name>
    <dbReference type="NCBI Taxonomy" id="690887"/>
    <lineage>
        <taxon>Eukaryota</taxon>
        <taxon>Fungi</taxon>
        <taxon>Dikarya</taxon>
        <taxon>Ascomycota</taxon>
        <taxon>Pezizomycotina</taxon>
        <taxon>Dothideomycetes</taxon>
        <taxon>Pleosporomycetidae</taxon>
        <taxon>Pleosporales</taxon>
        <taxon>Lophiotremataceae</taxon>
        <taxon>Lophiotrema</taxon>
    </lineage>
</organism>
<keyword evidence="1" id="KW-0732">Signal</keyword>
<dbReference type="InterPro" id="IPR015920">
    <property type="entry name" value="Cellobiose_DH-like_cyt"/>
</dbReference>
<dbReference type="Pfam" id="PF22807">
    <property type="entry name" value="TrAA12"/>
    <property type="match status" value="1"/>
</dbReference>
<dbReference type="Proteomes" id="UP000799770">
    <property type="component" value="Unassembled WGS sequence"/>
</dbReference>
<dbReference type="Gene3D" id="2.60.40.1210">
    <property type="entry name" value="Cellobiose dehydrogenase, cytochrome domain"/>
    <property type="match status" value="1"/>
</dbReference>
<dbReference type="PANTHER" id="PTHR47797:SF5">
    <property type="entry name" value="CELLOBIOSE DEHYDROGENASE CYTOCHROME DOMAIN-CONTAINING PROTEIN"/>
    <property type="match status" value="1"/>
</dbReference>
<evidence type="ECO:0000313" key="5">
    <source>
        <dbReference type="Proteomes" id="UP000799770"/>
    </source>
</evidence>
<feature type="chain" id="PRO_5025681865" evidence="1">
    <location>
        <begin position="20"/>
        <end position="653"/>
    </location>
</feature>
<dbReference type="OrthoDB" id="507128at2759"/>